<keyword evidence="3" id="KW-1185">Reference proteome</keyword>
<name>A0AA38GNR1_TAXCH</name>
<accession>A0AA38GNR1</accession>
<dbReference type="AlphaFoldDB" id="A0AA38GNR1"/>
<feature type="non-terminal residue" evidence="2">
    <location>
        <position position="74"/>
    </location>
</feature>
<keyword evidence="1" id="KW-1133">Transmembrane helix</keyword>
<gene>
    <name evidence="2" type="ORF">KI387_005676</name>
</gene>
<protein>
    <submittedName>
        <fullName evidence="2">Uncharacterized protein</fullName>
    </submittedName>
</protein>
<reference evidence="2 3" key="1">
    <citation type="journal article" date="2021" name="Nat. Plants">
        <title>The Taxus genome provides insights into paclitaxel biosynthesis.</title>
        <authorList>
            <person name="Xiong X."/>
            <person name="Gou J."/>
            <person name="Liao Q."/>
            <person name="Li Y."/>
            <person name="Zhou Q."/>
            <person name="Bi G."/>
            <person name="Li C."/>
            <person name="Du R."/>
            <person name="Wang X."/>
            <person name="Sun T."/>
            <person name="Guo L."/>
            <person name="Liang H."/>
            <person name="Lu P."/>
            <person name="Wu Y."/>
            <person name="Zhang Z."/>
            <person name="Ro D.K."/>
            <person name="Shang Y."/>
            <person name="Huang S."/>
            <person name="Yan J."/>
        </authorList>
    </citation>
    <scope>NUCLEOTIDE SEQUENCE [LARGE SCALE GENOMIC DNA]</scope>
    <source>
        <strain evidence="2">Ta-2019</strain>
    </source>
</reference>
<comment type="caution">
    <text evidence="2">The sequence shown here is derived from an EMBL/GenBank/DDBJ whole genome shotgun (WGS) entry which is preliminary data.</text>
</comment>
<organism evidence="2 3">
    <name type="scientific">Taxus chinensis</name>
    <name type="common">Chinese yew</name>
    <name type="synonym">Taxus wallichiana var. chinensis</name>
    <dbReference type="NCBI Taxonomy" id="29808"/>
    <lineage>
        <taxon>Eukaryota</taxon>
        <taxon>Viridiplantae</taxon>
        <taxon>Streptophyta</taxon>
        <taxon>Embryophyta</taxon>
        <taxon>Tracheophyta</taxon>
        <taxon>Spermatophyta</taxon>
        <taxon>Pinopsida</taxon>
        <taxon>Pinidae</taxon>
        <taxon>Conifers II</taxon>
        <taxon>Cupressales</taxon>
        <taxon>Taxaceae</taxon>
        <taxon>Taxus</taxon>
    </lineage>
</organism>
<evidence type="ECO:0000313" key="2">
    <source>
        <dbReference type="EMBL" id="KAH9325498.1"/>
    </source>
</evidence>
<dbReference type="Proteomes" id="UP000824469">
    <property type="component" value="Unassembled WGS sequence"/>
</dbReference>
<dbReference type="EMBL" id="JAHRHJ020000002">
    <property type="protein sequence ID" value="KAH9325498.1"/>
    <property type="molecule type" value="Genomic_DNA"/>
</dbReference>
<evidence type="ECO:0000256" key="1">
    <source>
        <dbReference type="SAM" id="Phobius"/>
    </source>
</evidence>
<feature type="transmembrane region" description="Helical" evidence="1">
    <location>
        <begin position="54"/>
        <end position="71"/>
    </location>
</feature>
<keyword evidence="1" id="KW-0472">Membrane</keyword>
<evidence type="ECO:0000313" key="3">
    <source>
        <dbReference type="Proteomes" id="UP000824469"/>
    </source>
</evidence>
<sequence length="74" mass="8487">HKFRRCSRRAQIWKRGKGSCFKASPYFTKRHDCLFFIIIFRGGMLQISIRTKHAALVIIAVLKGAVTLIISPNI</sequence>
<proteinExistence type="predicted"/>
<feature type="non-terminal residue" evidence="2">
    <location>
        <position position="1"/>
    </location>
</feature>
<keyword evidence="1" id="KW-0812">Transmembrane</keyword>